<evidence type="ECO:0000259" key="2">
    <source>
        <dbReference type="Pfam" id="PF13690"/>
    </source>
</evidence>
<dbReference type="Gene3D" id="3.40.1550.10">
    <property type="entry name" value="CheC-like"/>
    <property type="match status" value="1"/>
</dbReference>
<dbReference type="GO" id="GO:0006935">
    <property type="term" value="P:chemotaxis"/>
    <property type="evidence" value="ECO:0007669"/>
    <property type="project" value="UniProtKB-KW"/>
</dbReference>
<dbReference type="EMBL" id="LAZR01012524">
    <property type="protein sequence ID" value="KKM26380.1"/>
    <property type="molecule type" value="Genomic_DNA"/>
</dbReference>
<dbReference type="InterPro" id="IPR028051">
    <property type="entry name" value="CheX-like_dom"/>
</dbReference>
<feature type="domain" description="Chemotaxis phosphatase CheX-like" evidence="2">
    <location>
        <begin position="43"/>
        <end position="139"/>
    </location>
</feature>
<gene>
    <name evidence="3" type="ORF">LCGC14_1585350</name>
</gene>
<dbReference type="SUPFAM" id="SSF103039">
    <property type="entry name" value="CheC-like"/>
    <property type="match status" value="1"/>
</dbReference>
<dbReference type="AlphaFoldDB" id="A0A0F9LFW8"/>
<protein>
    <recommendedName>
        <fullName evidence="2">Chemotaxis phosphatase CheX-like domain-containing protein</fullName>
    </recommendedName>
</protein>
<accession>A0A0F9LFW8</accession>
<evidence type="ECO:0000313" key="3">
    <source>
        <dbReference type="EMBL" id="KKM26380.1"/>
    </source>
</evidence>
<dbReference type="PANTHER" id="PTHR39452:SF1">
    <property type="entry name" value="CHEY-P PHOSPHATASE CHEX"/>
    <property type="match status" value="1"/>
</dbReference>
<reference evidence="3" key="1">
    <citation type="journal article" date="2015" name="Nature">
        <title>Complex archaea that bridge the gap between prokaryotes and eukaryotes.</title>
        <authorList>
            <person name="Spang A."/>
            <person name="Saw J.H."/>
            <person name="Jorgensen S.L."/>
            <person name="Zaremba-Niedzwiedzka K."/>
            <person name="Martijn J."/>
            <person name="Lind A.E."/>
            <person name="van Eijk R."/>
            <person name="Schleper C."/>
            <person name="Guy L."/>
            <person name="Ettema T.J."/>
        </authorList>
    </citation>
    <scope>NUCLEOTIDE SEQUENCE</scope>
</reference>
<name>A0A0F9LFW8_9ZZZZ</name>
<dbReference type="InterPro" id="IPR038756">
    <property type="entry name" value="CheX-like"/>
</dbReference>
<dbReference type="Pfam" id="PF13690">
    <property type="entry name" value="CheX"/>
    <property type="match status" value="1"/>
</dbReference>
<sequence length="154" mass="16290">MNTDILIKAFTKATEHVLKTMAFLEAEPQPVQTKSDKALSGDVSGIIGMTSPLKNLSLAITFSKDAALKMHASMLGEDPGEITPGVGDAVGELTNVISGQARKSLSEKGINMDASIPIVIIGENLSIHPMGATSTVLPFRIDGHEMFVEISVEN</sequence>
<proteinExistence type="predicted"/>
<dbReference type="PANTHER" id="PTHR39452">
    <property type="entry name" value="CHEY-P PHOSPHATASE CHEX"/>
    <property type="match status" value="1"/>
</dbReference>
<evidence type="ECO:0000256" key="1">
    <source>
        <dbReference type="ARBA" id="ARBA00022500"/>
    </source>
</evidence>
<organism evidence="3">
    <name type="scientific">marine sediment metagenome</name>
    <dbReference type="NCBI Taxonomy" id="412755"/>
    <lineage>
        <taxon>unclassified sequences</taxon>
        <taxon>metagenomes</taxon>
        <taxon>ecological metagenomes</taxon>
    </lineage>
</organism>
<dbReference type="CDD" id="cd17906">
    <property type="entry name" value="CheX"/>
    <property type="match status" value="1"/>
</dbReference>
<keyword evidence="1" id="KW-0145">Chemotaxis</keyword>
<comment type="caution">
    <text evidence="3">The sequence shown here is derived from an EMBL/GenBank/DDBJ whole genome shotgun (WGS) entry which is preliminary data.</text>
</comment>
<dbReference type="InterPro" id="IPR028976">
    <property type="entry name" value="CheC-like_sf"/>
</dbReference>